<dbReference type="Proteomes" id="UP000042054">
    <property type="component" value="Unassembled WGS sequence"/>
</dbReference>
<dbReference type="AlphaFoldDB" id="A0A0U1HSP2"/>
<dbReference type="OrthoDB" id="6457632at2"/>
<accession>A0A0U1HSP2</accession>
<organism evidence="1 2">
    <name type="scientific">Yersinia rohdei</name>
    <dbReference type="NCBI Taxonomy" id="29485"/>
    <lineage>
        <taxon>Bacteria</taxon>
        <taxon>Pseudomonadati</taxon>
        <taxon>Pseudomonadota</taxon>
        <taxon>Gammaproteobacteria</taxon>
        <taxon>Enterobacterales</taxon>
        <taxon>Yersiniaceae</taxon>
        <taxon>Yersinia</taxon>
    </lineage>
</organism>
<dbReference type="EMBL" id="CTKE01000008">
    <property type="protein sequence ID" value="CQI90168.1"/>
    <property type="molecule type" value="Genomic_DNA"/>
</dbReference>
<proteinExistence type="predicted"/>
<evidence type="ECO:0000313" key="1">
    <source>
        <dbReference type="EMBL" id="CQI90168.1"/>
    </source>
</evidence>
<evidence type="ECO:0000313" key="2">
    <source>
        <dbReference type="Proteomes" id="UP000042054"/>
    </source>
</evidence>
<reference evidence="1 2" key="1">
    <citation type="submission" date="2015-03" db="EMBL/GenBank/DDBJ databases">
        <authorList>
            <person name="Murphy D."/>
        </authorList>
    </citation>
    <scope>NUCLEOTIDE SEQUENCE [LARGE SCALE GENOMIC DNA]</scope>
    <source>
        <strain evidence="1 2">68/02</strain>
    </source>
</reference>
<gene>
    <name evidence="1" type="ORF">ERS008555_01977</name>
</gene>
<protein>
    <submittedName>
        <fullName evidence="1">Uncharacterized protein</fullName>
    </submittedName>
</protein>
<name>A0A0U1HSP2_YERRO</name>
<dbReference type="RefSeq" id="WP_050534944.1">
    <property type="nucleotide sequence ID" value="NZ_CTKE01000008.1"/>
</dbReference>
<sequence length="81" mass="9128">MNIKISISDADKNALSVEKYDAYVAELSARVEEVYPESELLIVNDSDVTSCTVSGFHDNETVHQVVHELQLDVAQNGYWRK</sequence>